<feature type="domain" description="Maltokinase N-terminal cap" evidence="6">
    <location>
        <begin position="20"/>
        <end position="101"/>
    </location>
</feature>
<dbReference type="NCBIfam" id="NF047744">
    <property type="entry name" value="CG0192_rel"/>
    <property type="match status" value="1"/>
</dbReference>
<dbReference type="EMBL" id="BKAL01000006">
    <property type="protein sequence ID" value="GEP69267.1"/>
    <property type="molecule type" value="Genomic_DNA"/>
</dbReference>
<dbReference type="Pfam" id="PF18085">
    <property type="entry name" value="Mak_N_cap"/>
    <property type="match status" value="1"/>
</dbReference>
<evidence type="ECO:0000259" key="6">
    <source>
        <dbReference type="Pfam" id="PF18085"/>
    </source>
</evidence>
<feature type="region of interest" description="Disordered" evidence="5">
    <location>
        <begin position="125"/>
        <end position="146"/>
    </location>
</feature>
<keyword evidence="1" id="KW-0808">Transferase</keyword>
<protein>
    <recommendedName>
        <fullName evidence="6">Maltokinase N-terminal cap domain-containing protein</fullName>
    </recommendedName>
</protein>
<dbReference type="GO" id="GO:0005524">
    <property type="term" value="F:ATP binding"/>
    <property type="evidence" value="ECO:0007669"/>
    <property type="project" value="UniProtKB-KW"/>
</dbReference>
<dbReference type="GO" id="GO:0016301">
    <property type="term" value="F:kinase activity"/>
    <property type="evidence" value="ECO:0007669"/>
    <property type="project" value="UniProtKB-KW"/>
</dbReference>
<accession>A0A512PDH9</accession>
<keyword evidence="2" id="KW-0547">Nucleotide-binding</keyword>
<sequence length="186" mass="19943">MAILHRATLTPTKTELMAAWLPTQEWCGGAGGALTPLGAYRFDDPAGEVGIESHVVELGGRTFHVPLTYRGQPLDGAERWLVGTMEHSVLGTRWVYDAPGDPVYRAELVRVICEAGTQVEMFVDTPEGPQRREPTMQVRGSGGAVPDEPQVVVVREPGAGERPASALTLAGTWPGRSTETVLASLL</sequence>
<name>A0A512PDH9_9CELL</name>
<gene>
    <name evidence="7" type="ORF">CSO01_19820</name>
</gene>
<evidence type="ECO:0000313" key="8">
    <source>
        <dbReference type="Proteomes" id="UP000321798"/>
    </source>
</evidence>
<keyword evidence="4" id="KW-0067">ATP-binding</keyword>
<comment type="caution">
    <text evidence="7">The sequence shown here is derived from an EMBL/GenBank/DDBJ whole genome shotgun (WGS) entry which is preliminary data.</text>
</comment>
<dbReference type="OrthoDB" id="3787729at2"/>
<evidence type="ECO:0000256" key="3">
    <source>
        <dbReference type="ARBA" id="ARBA00022777"/>
    </source>
</evidence>
<keyword evidence="8" id="KW-1185">Reference proteome</keyword>
<keyword evidence="3" id="KW-0418">Kinase</keyword>
<dbReference type="InterPro" id="IPR040999">
    <property type="entry name" value="Mak_N_cap"/>
</dbReference>
<proteinExistence type="predicted"/>
<evidence type="ECO:0000256" key="1">
    <source>
        <dbReference type="ARBA" id="ARBA00022679"/>
    </source>
</evidence>
<evidence type="ECO:0000256" key="5">
    <source>
        <dbReference type="SAM" id="MobiDB-lite"/>
    </source>
</evidence>
<organism evidence="7 8">
    <name type="scientific">Cellulomonas soli</name>
    <dbReference type="NCBI Taxonomy" id="931535"/>
    <lineage>
        <taxon>Bacteria</taxon>
        <taxon>Bacillati</taxon>
        <taxon>Actinomycetota</taxon>
        <taxon>Actinomycetes</taxon>
        <taxon>Micrococcales</taxon>
        <taxon>Cellulomonadaceae</taxon>
        <taxon>Cellulomonas</taxon>
    </lineage>
</organism>
<evidence type="ECO:0000256" key="2">
    <source>
        <dbReference type="ARBA" id="ARBA00022741"/>
    </source>
</evidence>
<reference evidence="7 8" key="1">
    <citation type="submission" date="2019-07" db="EMBL/GenBank/DDBJ databases">
        <title>Whole genome shotgun sequence of Cellulomonas soli NBRC 109434.</title>
        <authorList>
            <person name="Hosoyama A."/>
            <person name="Uohara A."/>
            <person name="Ohji S."/>
            <person name="Ichikawa N."/>
        </authorList>
    </citation>
    <scope>NUCLEOTIDE SEQUENCE [LARGE SCALE GENOMIC DNA]</scope>
    <source>
        <strain evidence="7 8">NBRC 109434</strain>
    </source>
</reference>
<evidence type="ECO:0000256" key="4">
    <source>
        <dbReference type="ARBA" id="ARBA00022840"/>
    </source>
</evidence>
<dbReference type="AlphaFoldDB" id="A0A512PDH9"/>
<dbReference type="RefSeq" id="WP_146953011.1">
    <property type="nucleotide sequence ID" value="NZ_BAABBJ010000006.1"/>
</dbReference>
<evidence type="ECO:0000313" key="7">
    <source>
        <dbReference type="EMBL" id="GEP69267.1"/>
    </source>
</evidence>
<dbReference type="Proteomes" id="UP000321798">
    <property type="component" value="Unassembled WGS sequence"/>
</dbReference>